<keyword evidence="4" id="KW-1185">Reference proteome</keyword>
<evidence type="ECO:0000313" key="3">
    <source>
        <dbReference type="EMBL" id="SFD54787.1"/>
    </source>
</evidence>
<dbReference type="PANTHER" id="PTHR30041:SF8">
    <property type="entry name" value="PROTEIN YFFB"/>
    <property type="match status" value="1"/>
</dbReference>
<proteinExistence type="inferred from homology"/>
<protein>
    <submittedName>
        <fullName evidence="3">Arsenate reductase</fullName>
    </submittedName>
</protein>
<dbReference type="PROSITE" id="PS51353">
    <property type="entry name" value="ARSC"/>
    <property type="match status" value="1"/>
</dbReference>
<dbReference type="Proteomes" id="UP000325289">
    <property type="component" value="Unassembled WGS sequence"/>
</dbReference>
<dbReference type="RefSeq" id="WP_149754306.1">
    <property type="nucleotide sequence ID" value="NZ_FOMS01000001.1"/>
</dbReference>
<dbReference type="PANTHER" id="PTHR30041">
    <property type="entry name" value="ARSENATE REDUCTASE"/>
    <property type="match status" value="1"/>
</dbReference>
<evidence type="ECO:0000313" key="4">
    <source>
        <dbReference type="Proteomes" id="UP000325289"/>
    </source>
</evidence>
<sequence length="104" mass="11403">MIIYGLKTCDTCRKARKALPEAQFVDIREAGLPEEVRDRAIAAFGDALVNSRSTTWRGMTEAERADAPEVQLGTHPALMKRPLIDDGGTLHLGWSAEVQRALGL</sequence>
<comment type="similarity">
    <text evidence="1 2">Belongs to the ArsC family.</text>
</comment>
<reference evidence="3 4" key="1">
    <citation type="submission" date="2016-10" db="EMBL/GenBank/DDBJ databases">
        <authorList>
            <person name="Varghese N."/>
            <person name="Submissions S."/>
        </authorList>
    </citation>
    <scope>NUCLEOTIDE SEQUENCE [LARGE SCALE GENOMIC DNA]</scope>
    <source>
        <strain evidence="4">YIM D21,KCTC 23444,ACCC 10710</strain>
    </source>
</reference>
<evidence type="ECO:0000256" key="1">
    <source>
        <dbReference type="ARBA" id="ARBA00007198"/>
    </source>
</evidence>
<dbReference type="InterPro" id="IPR006660">
    <property type="entry name" value="Arsenate_reductase-like"/>
</dbReference>
<name>A0A1I1T822_9RHOB</name>
<dbReference type="SUPFAM" id="SSF52833">
    <property type="entry name" value="Thioredoxin-like"/>
    <property type="match status" value="1"/>
</dbReference>
<dbReference type="OrthoDB" id="9803749at2"/>
<gene>
    <name evidence="3" type="ORF">SAMN04515678_101525</name>
</gene>
<dbReference type="Pfam" id="PF03960">
    <property type="entry name" value="ArsC"/>
    <property type="match status" value="1"/>
</dbReference>
<evidence type="ECO:0000256" key="2">
    <source>
        <dbReference type="PROSITE-ProRule" id="PRU01282"/>
    </source>
</evidence>
<accession>A0A1I1T822</accession>
<dbReference type="AlphaFoldDB" id="A0A1I1T822"/>
<dbReference type="InterPro" id="IPR036249">
    <property type="entry name" value="Thioredoxin-like_sf"/>
</dbReference>
<organism evidence="3 4">
    <name type="scientific">Roseivivax sediminis</name>
    <dbReference type="NCBI Taxonomy" id="936889"/>
    <lineage>
        <taxon>Bacteria</taxon>
        <taxon>Pseudomonadati</taxon>
        <taxon>Pseudomonadota</taxon>
        <taxon>Alphaproteobacteria</taxon>
        <taxon>Rhodobacterales</taxon>
        <taxon>Roseobacteraceae</taxon>
        <taxon>Roseivivax</taxon>
    </lineage>
</organism>
<dbReference type="Gene3D" id="3.40.30.10">
    <property type="entry name" value="Glutaredoxin"/>
    <property type="match status" value="1"/>
</dbReference>
<dbReference type="EMBL" id="FOMS01000001">
    <property type="protein sequence ID" value="SFD54787.1"/>
    <property type="molecule type" value="Genomic_DNA"/>
</dbReference>